<dbReference type="OrthoDB" id="5495375at2"/>
<dbReference type="EMBL" id="AXCZ01000055">
    <property type="protein sequence ID" value="KGM13242.1"/>
    <property type="molecule type" value="Genomic_DNA"/>
</dbReference>
<keyword evidence="3" id="KW-1185">Reference proteome</keyword>
<dbReference type="Gene3D" id="3.40.50.1820">
    <property type="entry name" value="alpha/beta hydrolase"/>
    <property type="match status" value="1"/>
</dbReference>
<evidence type="ECO:0000313" key="2">
    <source>
        <dbReference type="EMBL" id="KGM13242.1"/>
    </source>
</evidence>
<organism evidence="2 3">
    <name type="scientific">Cellulomonas bogoriensis 69B4 = DSM 16987</name>
    <dbReference type="NCBI Taxonomy" id="1386082"/>
    <lineage>
        <taxon>Bacteria</taxon>
        <taxon>Bacillati</taxon>
        <taxon>Actinomycetota</taxon>
        <taxon>Actinomycetes</taxon>
        <taxon>Micrococcales</taxon>
        <taxon>Cellulomonadaceae</taxon>
        <taxon>Cellulomonas</taxon>
    </lineage>
</organism>
<protein>
    <submittedName>
        <fullName evidence="2">Alpha/beta hydrolase</fullName>
    </submittedName>
</protein>
<evidence type="ECO:0000259" key="1">
    <source>
        <dbReference type="Pfam" id="PF12697"/>
    </source>
</evidence>
<accession>A0A0A0C010</accession>
<dbReference type="Proteomes" id="UP000054314">
    <property type="component" value="Unassembled WGS sequence"/>
</dbReference>
<evidence type="ECO:0000313" key="3">
    <source>
        <dbReference type="Proteomes" id="UP000054314"/>
    </source>
</evidence>
<dbReference type="PANTHER" id="PTHR46438">
    <property type="entry name" value="ALPHA/BETA-HYDROLASES SUPERFAMILY PROTEIN"/>
    <property type="match status" value="1"/>
</dbReference>
<name>A0A0A0C010_9CELL</name>
<gene>
    <name evidence="2" type="ORF">N869_15390</name>
</gene>
<dbReference type="Pfam" id="PF12697">
    <property type="entry name" value="Abhydrolase_6"/>
    <property type="match status" value="1"/>
</dbReference>
<feature type="domain" description="AB hydrolase-1" evidence="1">
    <location>
        <begin position="9"/>
        <end position="202"/>
    </location>
</feature>
<comment type="caution">
    <text evidence="2">The sequence shown here is derived from an EMBL/GenBank/DDBJ whole genome shotgun (WGS) entry which is preliminary data.</text>
</comment>
<dbReference type="GO" id="GO:0016787">
    <property type="term" value="F:hydrolase activity"/>
    <property type="evidence" value="ECO:0007669"/>
    <property type="project" value="UniProtKB-KW"/>
</dbReference>
<dbReference type="InterPro" id="IPR029058">
    <property type="entry name" value="AB_hydrolase_fold"/>
</dbReference>
<dbReference type="SUPFAM" id="SSF53474">
    <property type="entry name" value="alpha/beta-Hydrolases"/>
    <property type="match status" value="1"/>
</dbReference>
<reference evidence="2 3" key="1">
    <citation type="submission" date="2013-08" db="EMBL/GenBank/DDBJ databases">
        <title>Genome sequencing of Cellulomonas bogoriensis 69B4.</title>
        <authorList>
            <person name="Chen F."/>
            <person name="Li Y."/>
            <person name="Wang G."/>
        </authorList>
    </citation>
    <scope>NUCLEOTIDE SEQUENCE [LARGE SCALE GENOMIC DNA]</scope>
    <source>
        <strain evidence="2 3">69B4</strain>
    </source>
</reference>
<sequence>MTGRTPTPVVLVHGTRTSAAIWDRQVRTLTRAGHPCTAPDLPGHGVRSGEVFTTRGAFEVIDRAVAGAPGPPLLVGLSLGGYLSLAYSARSSRAVAGLVLSGCSTEIRGMPLLAYRRVSTALARLTGRAHRWQVVADMLEQMHGYSSIGDLRRATVPVWTVDGRRDPLRLGARRLRAAGPGPRRVVVPRAGHDVNTEAPVAFDRALLTVLARLDDGSAGTGGAVPSL</sequence>
<dbReference type="InterPro" id="IPR000073">
    <property type="entry name" value="AB_hydrolase_1"/>
</dbReference>
<proteinExistence type="predicted"/>
<keyword evidence="2" id="KW-0378">Hydrolase</keyword>
<dbReference type="AlphaFoldDB" id="A0A0A0C010"/>
<dbReference type="RefSeq" id="WP_084136615.1">
    <property type="nucleotide sequence ID" value="NZ_AXCZ01000055.1"/>
</dbReference>